<keyword evidence="1" id="KW-0378">Hydrolase</keyword>
<dbReference type="Proteomes" id="UP001084197">
    <property type="component" value="Unassembled WGS sequence"/>
</dbReference>
<proteinExistence type="predicted"/>
<evidence type="ECO:0000259" key="2">
    <source>
        <dbReference type="Pfam" id="PF00326"/>
    </source>
</evidence>
<dbReference type="EMBL" id="JAPRAT010000024">
    <property type="protein sequence ID" value="MCZ0703931.1"/>
    <property type="molecule type" value="Genomic_DNA"/>
</dbReference>
<dbReference type="SUPFAM" id="SSF53474">
    <property type="entry name" value="alpha/beta-Hydrolases"/>
    <property type="match status" value="1"/>
</dbReference>
<evidence type="ECO:0000256" key="1">
    <source>
        <dbReference type="ARBA" id="ARBA00022801"/>
    </source>
</evidence>
<dbReference type="RefSeq" id="WP_268780690.1">
    <property type="nucleotide sequence ID" value="NZ_JAPRAT010000024.1"/>
</dbReference>
<dbReference type="PANTHER" id="PTHR22946:SF9">
    <property type="entry name" value="POLYKETIDE TRANSFERASE AF380"/>
    <property type="match status" value="1"/>
</dbReference>
<accession>A0A9J6RF16</accession>
<dbReference type="GO" id="GO:0008236">
    <property type="term" value="F:serine-type peptidase activity"/>
    <property type="evidence" value="ECO:0007669"/>
    <property type="project" value="InterPro"/>
</dbReference>
<evidence type="ECO:0000313" key="3">
    <source>
        <dbReference type="EMBL" id="MCZ0703931.1"/>
    </source>
</evidence>
<gene>
    <name evidence="3" type="ORF">OWO01_11985</name>
</gene>
<dbReference type="InterPro" id="IPR029058">
    <property type="entry name" value="AB_hydrolase_fold"/>
</dbReference>
<dbReference type="GO" id="GO:0052689">
    <property type="term" value="F:carboxylic ester hydrolase activity"/>
    <property type="evidence" value="ECO:0007669"/>
    <property type="project" value="UniProtKB-ARBA"/>
</dbReference>
<sequence length="254" mass="28829">MIQIEKEQWEDIPILIVTKHASRQQPLPVITYLHGFTSAKEDNLAIAYLLAEKGYRVLLPDAFLHGERTKGVDPVEQQLRFLEIVKQNVSDLETIKSMLESRNWLVDDRFGLAGTSMGGISTAAALTNYPWIKVAAVLMGSPKLSEFAQGIISVAKEQGYLSSMTDDEIKEILLGLKQFDLSLHPDRLKGRPLFMWHGEEDAVVPFTHAFSFYEKIRADYQNPAHIRFLSEKKTGHKVSRFARLEAANWFAEQL</sequence>
<dbReference type="Gene3D" id="3.40.50.1820">
    <property type="entry name" value="alpha/beta hydrolase"/>
    <property type="match status" value="1"/>
</dbReference>
<comment type="caution">
    <text evidence="3">The sequence shown here is derived from an EMBL/GenBank/DDBJ whole genome shotgun (WGS) entry which is preliminary data.</text>
</comment>
<feature type="domain" description="Peptidase S9 prolyl oligopeptidase catalytic" evidence="2">
    <location>
        <begin position="48"/>
        <end position="239"/>
    </location>
</feature>
<protein>
    <submittedName>
        <fullName evidence="3">Prolyl oligopeptidase family serine peptidase</fullName>
    </submittedName>
</protein>
<dbReference type="InterPro" id="IPR050261">
    <property type="entry name" value="FrsA_esterase"/>
</dbReference>
<organism evidence="3 4">
    <name type="scientific">Natronobacillus azotifigens</name>
    <dbReference type="NCBI Taxonomy" id="472978"/>
    <lineage>
        <taxon>Bacteria</taxon>
        <taxon>Bacillati</taxon>
        <taxon>Bacillota</taxon>
        <taxon>Bacilli</taxon>
        <taxon>Bacillales</taxon>
        <taxon>Bacillaceae</taxon>
        <taxon>Natronobacillus</taxon>
    </lineage>
</organism>
<evidence type="ECO:0000313" key="4">
    <source>
        <dbReference type="Proteomes" id="UP001084197"/>
    </source>
</evidence>
<keyword evidence="4" id="KW-1185">Reference proteome</keyword>
<reference evidence="3" key="1">
    <citation type="submission" date="2022-11" db="EMBL/GenBank/DDBJ databases">
        <title>WGS of Natronobacillus azotifigens 24KS-1, an anaerobic diazotrophic haloalkaliphile from soda-rich habitats.</title>
        <authorList>
            <person name="Sorokin D.Y."/>
            <person name="Merkel A.Y."/>
        </authorList>
    </citation>
    <scope>NUCLEOTIDE SEQUENCE</scope>
    <source>
        <strain evidence="3">24KS-1</strain>
    </source>
</reference>
<dbReference type="PANTHER" id="PTHR22946">
    <property type="entry name" value="DIENELACTONE HYDROLASE DOMAIN-CONTAINING PROTEIN-RELATED"/>
    <property type="match status" value="1"/>
</dbReference>
<name>A0A9J6RF16_9BACI</name>
<dbReference type="Pfam" id="PF00326">
    <property type="entry name" value="Peptidase_S9"/>
    <property type="match status" value="1"/>
</dbReference>
<dbReference type="GO" id="GO:0006508">
    <property type="term" value="P:proteolysis"/>
    <property type="evidence" value="ECO:0007669"/>
    <property type="project" value="InterPro"/>
</dbReference>
<dbReference type="AlphaFoldDB" id="A0A9J6RF16"/>
<dbReference type="InterPro" id="IPR001375">
    <property type="entry name" value="Peptidase_S9_cat"/>
</dbReference>